<evidence type="ECO:0000256" key="10">
    <source>
        <dbReference type="SAM" id="MobiDB-lite"/>
    </source>
</evidence>
<evidence type="ECO:0000256" key="4">
    <source>
        <dbReference type="ARBA" id="ARBA00022490"/>
    </source>
</evidence>
<evidence type="ECO:0000256" key="7">
    <source>
        <dbReference type="ARBA" id="ARBA00023054"/>
    </source>
</evidence>
<dbReference type="PANTHER" id="PTHR18916">
    <property type="entry name" value="DYNACTIN 1-RELATED MICROTUBULE-BINDING"/>
    <property type="match status" value="1"/>
</dbReference>
<dbReference type="GO" id="GO:0005874">
    <property type="term" value="C:microtubule"/>
    <property type="evidence" value="ECO:0007669"/>
    <property type="project" value="UniProtKB-KW"/>
</dbReference>
<evidence type="ECO:0000256" key="6">
    <source>
        <dbReference type="ARBA" id="ARBA00023017"/>
    </source>
</evidence>
<keyword evidence="4" id="KW-0963">Cytoplasm</keyword>
<feature type="region of interest" description="Disordered" evidence="10">
    <location>
        <begin position="423"/>
        <end position="447"/>
    </location>
</feature>
<feature type="region of interest" description="Disordered" evidence="10">
    <location>
        <begin position="759"/>
        <end position="779"/>
    </location>
</feature>
<organism evidence="12">
    <name type="scientific">Schistocephalus solidus</name>
    <name type="common">Tapeworm</name>
    <dbReference type="NCBI Taxonomy" id="70667"/>
    <lineage>
        <taxon>Eukaryota</taxon>
        <taxon>Metazoa</taxon>
        <taxon>Spiralia</taxon>
        <taxon>Lophotrochozoa</taxon>
        <taxon>Platyhelminthes</taxon>
        <taxon>Cestoda</taxon>
        <taxon>Eucestoda</taxon>
        <taxon>Diphyllobothriidea</taxon>
        <taxon>Diphyllobothriidae</taxon>
        <taxon>Schistocephalus</taxon>
    </lineage>
</organism>
<dbReference type="InterPro" id="IPR036859">
    <property type="entry name" value="CAP-Gly_dom_sf"/>
</dbReference>
<feature type="compositionally biased region" description="Low complexity" evidence="10">
    <location>
        <begin position="132"/>
        <end position="149"/>
    </location>
</feature>
<reference evidence="12" key="1">
    <citation type="submission" date="2016-01" db="EMBL/GenBank/DDBJ databases">
        <title>Reference transcriptome for the parasite Schistocephalus solidus: insights into the molecular evolution of parasitism.</title>
        <authorList>
            <person name="Hebert F.O."/>
            <person name="Grambauer S."/>
            <person name="Barber I."/>
            <person name="Landry C.R."/>
            <person name="Aubin-Horth N."/>
        </authorList>
    </citation>
    <scope>NUCLEOTIDE SEQUENCE</scope>
</reference>
<dbReference type="InterPro" id="IPR022157">
    <property type="entry name" value="Dynactin"/>
</dbReference>
<dbReference type="EMBL" id="GEEE01005352">
    <property type="protein sequence ID" value="JAP57873.1"/>
    <property type="molecule type" value="Transcribed_RNA"/>
</dbReference>
<dbReference type="Pfam" id="PF12455">
    <property type="entry name" value="Dynactin"/>
    <property type="match status" value="1"/>
</dbReference>
<dbReference type="Gene3D" id="2.30.30.190">
    <property type="entry name" value="CAP Gly-rich-like domain"/>
    <property type="match status" value="1"/>
</dbReference>
<comment type="similarity">
    <text evidence="2">Belongs to the dynactin 150 kDa subunit family.</text>
</comment>
<evidence type="ECO:0000256" key="3">
    <source>
        <dbReference type="ARBA" id="ARBA00016574"/>
    </source>
</evidence>
<evidence type="ECO:0000256" key="8">
    <source>
        <dbReference type="ARBA" id="ARBA00023212"/>
    </source>
</evidence>
<proteinExistence type="inferred from homology"/>
<evidence type="ECO:0000256" key="2">
    <source>
        <dbReference type="ARBA" id="ARBA00011010"/>
    </source>
</evidence>
<dbReference type="Pfam" id="PF01302">
    <property type="entry name" value="CAP_GLY"/>
    <property type="match status" value="1"/>
</dbReference>
<evidence type="ECO:0000256" key="9">
    <source>
        <dbReference type="SAM" id="Coils"/>
    </source>
</evidence>
<keyword evidence="8" id="KW-0206">Cytoskeleton</keyword>
<dbReference type="GO" id="GO:0030286">
    <property type="term" value="C:dynein complex"/>
    <property type="evidence" value="ECO:0007669"/>
    <property type="project" value="UniProtKB-KW"/>
</dbReference>
<feature type="region of interest" description="Disordered" evidence="10">
    <location>
        <begin position="1235"/>
        <end position="1256"/>
    </location>
</feature>
<evidence type="ECO:0000313" key="12">
    <source>
        <dbReference type="EMBL" id="JAP57873.1"/>
    </source>
</evidence>
<feature type="compositionally biased region" description="Low complexity" evidence="10">
    <location>
        <begin position="266"/>
        <end position="276"/>
    </location>
</feature>
<accession>A0A0X3Q111</accession>
<gene>
    <name evidence="12" type="ORF">TR168214</name>
</gene>
<keyword evidence="7 9" id="KW-0175">Coiled coil</keyword>
<feature type="domain" description="CAP-Gly" evidence="11">
    <location>
        <begin position="27"/>
        <end position="69"/>
    </location>
</feature>
<dbReference type="PROSITE" id="PS50245">
    <property type="entry name" value="CAP_GLY_2"/>
    <property type="match status" value="1"/>
</dbReference>
<comment type="subcellular location">
    <subcellularLocation>
        <location evidence="1">Cytoplasm</location>
        <location evidence="1">Cytoskeleton</location>
    </subcellularLocation>
</comment>
<feature type="region of interest" description="Disordered" evidence="10">
    <location>
        <begin position="1366"/>
        <end position="1389"/>
    </location>
</feature>
<feature type="coiled-coil region" evidence="9">
    <location>
        <begin position="1392"/>
        <end position="1419"/>
    </location>
</feature>
<evidence type="ECO:0000259" key="11">
    <source>
        <dbReference type="PROSITE" id="PS50245"/>
    </source>
</evidence>
<feature type="compositionally biased region" description="Polar residues" evidence="10">
    <location>
        <begin position="163"/>
        <end position="185"/>
    </location>
</feature>
<feature type="compositionally biased region" description="Basic and acidic residues" evidence="10">
    <location>
        <begin position="188"/>
        <end position="199"/>
    </location>
</feature>
<feature type="region of interest" description="Disordered" evidence="10">
    <location>
        <begin position="93"/>
        <end position="276"/>
    </location>
</feature>
<name>A0A0X3Q111_SCHSO</name>
<protein>
    <recommendedName>
        <fullName evidence="3">Dynactin subunit 1</fullName>
    </recommendedName>
</protein>
<evidence type="ECO:0000256" key="5">
    <source>
        <dbReference type="ARBA" id="ARBA00022701"/>
    </source>
</evidence>
<feature type="coiled-coil region" evidence="9">
    <location>
        <begin position="1169"/>
        <end position="1221"/>
    </location>
</feature>
<feature type="compositionally biased region" description="Polar residues" evidence="10">
    <location>
        <begin position="102"/>
        <end position="113"/>
    </location>
</feature>
<keyword evidence="5" id="KW-0493">Microtubule</keyword>
<sequence length="1491" mass="162621">MDEPKLKIGCRVSLIDKNVKGTVAFLGATQFSAGKWVGVVLDEALGKNNGTVQGKRYFDCEENYGIFVRPTQVLLIGPDGEIPIMDISTTSIGSESGSSASQKANVSRLSAPSSIPKGLNRSRSKTPSKAMPSTTSSSRLASSAIRSRPSPSPRRPADEISGRPSSSQPSTDSKTPIRVSSGQSLKASAEKAKPAEKKTPFSGTSTGIQRPSEIPKLAEAPKLLNVPEVPEPPKPTELPEVSTPQHDVSAHVDAPRPSFAPPPAQPATTSQPPTASIVQPQEIGVKSEMLTSPDALIELENLRAEVKDLSEKLEVLKAKRSEDRDKLKELEALKVQHAQLEENRRLMQENSADLQRQVAQLKNEKAQVQAAFDRYRDEMTELAESIEMATLDKEMAEEKLETINLELETLKERVEELTLENQILKDEQEQTSVSPSGDGAPTTAQVKQLEQQNERLKMGLVTFRNLANQDKQEIASLTREVNSLQSEAEKLKKENERLNEELKQSLEHTIELKEQVDAALGADQMVSLLTQKNLELEEKVQQLVEERGDLEALCDMNNELLEGQRDTELELREQVELARSQVQELLRHHEASKETVADYELTLSKFRELVTDLQNQNTSLAQSLADARRTTSQASLVSMAASADPTVSADAASALMQLSGRPGARQPEAQTVAKVIETELRRLDVDQGVRHVELLSAFLPESFNRRAGDHDAILLLLLIDRLIVKCELLSTQVRKRYPLPTCIRGLTLGAPSVVSQAVSREGAPTSPAPVKFTTGDPGPEDEQTVLLRTRGELYSFTGYLVHLLNYWQGLLQQFKCVLNTCNVDLFTKLVTLYNDLSSGHEQSLDRLLDLCKRDQLDESVSLEGILSSITYFVNIHTVQLTPAMQSPTVMDSSLIMSNFARILLAGADSLTVGASCIAVLTGQALDDLDPEEGLSAEETRATFASPSSTGLLGVLKQFCLLGSVIRAKARCIRRRIPANPETQPLSFSPTVAAGLEAALQKLLILSRSLFLTTKNAGQLVATQMNDDAILEVTAVLKECLFPAVKQTLQEAEMPTASLSAPGVTLASLMEGLASVVYTSATAMEHGEYDFDGTKKTKSQEPVILRSIAHRRAQADLESCKGKLELKEEEVRELHVALKMRADELSEMAVRVNLAEKKAESSGKGNLEKIARLEQRLQQSLSEQKTTEKEYEQALGTLQADVEALEKENAELKEKLRSFSKKAIFDGFVKAPATTSSPLSPLAGADTGGGPSPNSSEIASKLAAYRETKFLLNEVEALREAVSALSSENFKLRGDKMHKQVASLRPLQLPHRSFLGKLSAQAKEGSDEVQQPPKANATASELSSLSRRAQLAVQNFHEILATQQLVRLPRPNAADSQSRRADDEPSESPAAQLARQTSRLLQAKNQMEKVQEEIIAFAKTKASYSPVVADFANFVSSSAARKLALADPTPSTDLIGRLTFPQPTATACSAEAAKVLVSPQQLSAILTAILSK</sequence>
<feature type="coiled-coil region" evidence="9">
    <location>
        <begin position="596"/>
        <end position="630"/>
    </location>
</feature>
<evidence type="ECO:0000256" key="1">
    <source>
        <dbReference type="ARBA" id="ARBA00004245"/>
    </source>
</evidence>
<keyword evidence="6" id="KW-0243">Dynein</keyword>
<feature type="region of interest" description="Disordered" evidence="10">
    <location>
        <begin position="1319"/>
        <end position="1341"/>
    </location>
</feature>
<dbReference type="SMART" id="SM01052">
    <property type="entry name" value="CAP_GLY"/>
    <property type="match status" value="1"/>
</dbReference>
<dbReference type="PROSITE" id="PS00845">
    <property type="entry name" value="CAP_GLY_1"/>
    <property type="match status" value="1"/>
</dbReference>
<dbReference type="InterPro" id="IPR000938">
    <property type="entry name" value="CAP-Gly_domain"/>
</dbReference>
<dbReference type="SUPFAM" id="SSF74924">
    <property type="entry name" value="Cap-Gly domain"/>
    <property type="match status" value="1"/>
</dbReference>